<keyword evidence="7" id="KW-1133">Transmembrane helix</keyword>
<dbReference type="PRINTS" id="PR00463">
    <property type="entry name" value="EP450I"/>
</dbReference>
<keyword evidence="3 5" id="KW-0479">Metal-binding</keyword>
<organism evidence="8 9">
    <name type="scientific">Colletotrichum sublineola</name>
    <name type="common">Sorghum anthracnose fungus</name>
    <dbReference type="NCBI Taxonomy" id="1173701"/>
    <lineage>
        <taxon>Eukaryota</taxon>
        <taxon>Fungi</taxon>
        <taxon>Dikarya</taxon>
        <taxon>Ascomycota</taxon>
        <taxon>Pezizomycotina</taxon>
        <taxon>Sordariomycetes</taxon>
        <taxon>Hypocreomycetidae</taxon>
        <taxon>Glomerellales</taxon>
        <taxon>Glomerellaceae</taxon>
        <taxon>Colletotrichum</taxon>
        <taxon>Colletotrichum graminicola species complex</taxon>
    </lineage>
</organism>
<reference evidence="9" key="1">
    <citation type="journal article" date="2014" name="Genome Announc.">
        <title>Draft genome sequence of Colletotrichum sublineola, a destructive pathogen of cultivated sorghum.</title>
        <authorList>
            <person name="Baroncelli R."/>
            <person name="Sanz-Martin J.M."/>
            <person name="Rech G.E."/>
            <person name="Sukno S.A."/>
            <person name="Thon M.R."/>
        </authorList>
    </citation>
    <scope>NUCLEOTIDE SEQUENCE [LARGE SCALE GENOMIC DNA]</scope>
    <source>
        <strain evidence="9">TX430BB</strain>
    </source>
</reference>
<comment type="caution">
    <text evidence="8">The sequence shown here is derived from an EMBL/GenBank/DDBJ whole genome shotgun (WGS) entry which is preliminary data.</text>
</comment>
<dbReference type="HOGENOM" id="CLU_001570_14_11_1"/>
<dbReference type="SUPFAM" id="SSF48264">
    <property type="entry name" value="Cytochrome P450"/>
    <property type="match status" value="1"/>
</dbReference>
<comment type="cofactor">
    <cofactor evidence="1 5">
        <name>heme</name>
        <dbReference type="ChEBI" id="CHEBI:30413"/>
    </cofactor>
</comment>
<dbReference type="AlphaFoldDB" id="A0A066XQF6"/>
<keyword evidence="7" id="KW-0472">Membrane</keyword>
<protein>
    <submittedName>
        <fullName evidence="8">Putative benzoate 4-monooxygenase cytochrome P450</fullName>
    </submittedName>
</protein>
<feature type="transmembrane region" description="Helical" evidence="7">
    <location>
        <begin position="23"/>
        <end position="43"/>
    </location>
</feature>
<dbReference type="EMBL" id="JMSE01000251">
    <property type="protein sequence ID" value="KDN71107.1"/>
    <property type="molecule type" value="Genomic_DNA"/>
</dbReference>
<evidence type="ECO:0000256" key="6">
    <source>
        <dbReference type="RuleBase" id="RU000461"/>
    </source>
</evidence>
<dbReference type="CDD" id="cd11058">
    <property type="entry name" value="CYP60B-like"/>
    <property type="match status" value="1"/>
</dbReference>
<dbReference type="OMA" id="NLAWIEL"/>
<evidence type="ECO:0000313" key="8">
    <source>
        <dbReference type="EMBL" id="KDN71107.1"/>
    </source>
</evidence>
<keyword evidence="7" id="KW-0812">Transmembrane</keyword>
<dbReference type="STRING" id="1173701.A0A066XQF6"/>
<proteinExistence type="inferred from homology"/>
<dbReference type="PRINTS" id="PR00385">
    <property type="entry name" value="P450"/>
</dbReference>
<dbReference type="InterPro" id="IPR036396">
    <property type="entry name" value="Cyt_P450_sf"/>
</dbReference>
<sequence length="517" mass="58506">MDHLWFWDPSIASGFQHSIFRTVLFCCSGALCTFLAFVLYQWYFHPLCQFPGSDSFTQFPYSRSYLGGRQPWDILKLHDRYGPVVRISPNDLSFNTAKSWSDIYGVRKGQASCFIKSNFYDGGNFADQAHSIVSERDPEKHHQMRKFLSRAFSDTSLKEQQALVNTKIDRFVDRIGEQGTVDFTHWFNLLTFDIIGELAFGRDFQGIETGQTHFWINDVLGSMSQASVSDTLTRFPVLGKAWLVCNPGWISKLMVAATRHQKYTIELTTRRLQEDTGRKDFMSYLLQDRDDSSDIQLAAHASDFVIAGSETTATTLAVLFYYVCTTPSAKQELEREVLSAFSAYGDINATSAASLQYLHAVCQEALRMFPPLPLGLPREVPKGGETVDGFYVPEGTIVSTNPYAASISSSNFESPEQFRPSRWLSGELKDNLDASRPFSFGPRACLGRGESTARSLADNLNTLDRLAWLELHVTVAKIVYTYELELVDGSLDWNKEARMSLLWKKPDLNIKLTKRTR</sequence>
<keyword evidence="9" id="KW-1185">Reference proteome</keyword>
<comment type="similarity">
    <text evidence="6">Belongs to the cytochrome P450 family.</text>
</comment>
<feature type="binding site" description="axial binding residue" evidence="5">
    <location>
        <position position="445"/>
    </location>
    <ligand>
        <name>heme</name>
        <dbReference type="ChEBI" id="CHEBI:30413"/>
    </ligand>
    <ligandPart>
        <name>Fe</name>
        <dbReference type="ChEBI" id="CHEBI:18248"/>
    </ligandPart>
</feature>
<dbReference type="PANTHER" id="PTHR24305:SF161">
    <property type="entry name" value="P450, PUTATIVE (EUROFUNG)-RELATED"/>
    <property type="match status" value="1"/>
</dbReference>
<dbReference type="GO" id="GO:0016705">
    <property type="term" value="F:oxidoreductase activity, acting on paired donors, with incorporation or reduction of molecular oxygen"/>
    <property type="evidence" value="ECO:0007669"/>
    <property type="project" value="InterPro"/>
</dbReference>
<accession>A0A066XQF6</accession>
<dbReference type="eggNOG" id="KOG0158">
    <property type="taxonomic scope" value="Eukaryota"/>
</dbReference>
<dbReference type="InterPro" id="IPR050121">
    <property type="entry name" value="Cytochrome_P450_monoxygenase"/>
</dbReference>
<dbReference type="PROSITE" id="PS00086">
    <property type="entry name" value="CYTOCHROME_P450"/>
    <property type="match status" value="1"/>
</dbReference>
<dbReference type="Proteomes" id="UP000027238">
    <property type="component" value="Unassembled WGS sequence"/>
</dbReference>
<keyword evidence="6 8" id="KW-0503">Monooxygenase</keyword>
<evidence type="ECO:0000256" key="7">
    <source>
        <dbReference type="SAM" id="Phobius"/>
    </source>
</evidence>
<dbReference type="GO" id="GO:0004497">
    <property type="term" value="F:monooxygenase activity"/>
    <property type="evidence" value="ECO:0007669"/>
    <property type="project" value="UniProtKB-KW"/>
</dbReference>
<keyword evidence="6" id="KW-0560">Oxidoreductase</keyword>
<gene>
    <name evidence="8" type="ORF">CSUB01_11659</name>
</gene>
<dbReference type="GO" id="GO:0005506">
    <property type="term" value="F:iron ion binding"/>
    <property type="evidence" value="ECO:0007669"/>
    <property type="project" value="InterPro"/>
</dbReference>
<dbReference type="InterPro" id="IPR017972">
    <property type="entry name" value="Cyt_P450_CS"/>
</dbReference>
<dbReference type="InterPro" id="IPR002401">
    <property type="entry name" value="Cyt_P450_E_grp-I"/>
</dbReference>
<dbReference type="OrthoDB" id="1470350at2759"/>
<keyword evidence="4 5" id="KW-0408">Iron</keyword>
<dbReference type="Pfam" id="PF00067">
    <property type="entry name" value="p450"/>
    <property type="match status" value="1"/>
</dbReference>
<dbReference type="InterPro" id="IPR001128">
    <property type="entry name" value="Cyt_P450"/>
</dbReference>
<evidence type="ECO:0000256" key="5">
    <source>
        <dbReference type="PIRSR" id="PIRSR602401-1"/>
    </source>
</evidence>
<evidence type="ECO:0000256" key="2">
    <source>
        <dbReference type="ARBA" id="ARBA00022617"/>
    </source>
</evidence>
<evidence type="ECO:0000313" key="9">
    <source>
        <dbReference type="Proteomes" id="UP000027238"/>
    </source>
</evidence>
<name>A0A066XQF6_COLSU</name>
<keyword evidence="2 5" id="KW-0349">Heme</keyword>
<evidence type="ECO:0000256" key="1">
    <source>
        <dbReference type="ARBA" id="ARBA00001971"/>
    </source>
</evidence>
<dbReference type="Gene3D" id="1.10.630.10">
    <property type="entry name" value="Cytochrome P450"/>
    <property type="match status" value="1"/>
</dbReference>
<evidence type="ECO:0000256" key="3">
    <source>
        <dbReference type="ARBA" id="ARBA00022723"/>
    </source>
</evidence>
<dbReference type="GO" id="GO:0020037">
    <property type="term" value="F:heme binding"/>
    <property type="evidence" value="ECO:0007669"/>
    <property type="project" value="InterPro"/>
</dbReference>
<dbReference type="PANTHER" id="PTHR24305">
    <property type="entry name" value="CYTOCHROME P450"/>
    <property type="match status" value="1"/>
</dbReference>
<evidence type="ECO:0000256" key="4">
    <source>
        <dbReference type="ARBA" id="ARBA00023004"/>
    </source>
</evidence>